<reference evidence="1 2" key="1">
    <citation type="journal article" date="2012" name="PLoS Pathog.">
        <title>Diverse lifestyles and strategies of plant pathogenesis encoded in the genomes of eighteen Dothideomycetes fungi.</title>
        <authorList>
            <person name="Ohm R.A."/>
            <person name="Feau N."/>
            <person name="Henrissat B."/>
            <person name="Schoch C.L."/>
            <person name="Horwitz B.A."/>
            <person name="Barry K.W."/>
            <person name="Condon B.J."/>
            <person name="Copeland A.C."/>
            <person name="Dhillon B."/>
            <person name="Glaser F."/>
            <person name="Hesse C.N."/>
            <person name="Kosti I."/>
            <person name="LaButti K."/>
            <person name="Lindquist E.A."/>
            <person name="Lucas S."/>
            <person name="Salamov A.A."/>
            <person name="Bradshaw R.E."/>
            <person name="Ciuffetti L."/>
            <person name="Hamelin R.C."/>
            <person name="Kema G.H.J."/>
            <person name="Lawrence C."/>
            <person name="Scott J.A."/>
            <person name="Spatafora J.W."/>
            <person name="Turgeon B.G."/>
            <person name="de Wit P.J.G.M."/>
            <person name="Zhong S."/>
            <person name="Goodwin S.B."/>
            <person name="Grigoriev I.V."/>
        </authorList>
    </citation>
    <scope>NUCLEOTIDE SEQUENCE [LARGE SCALE GENOMIC DNA]</scope>
    <source>
        <strain evidence="1 2">CIRAD86</strain>
    </source>
</reference>
<dbReference type="GeneID" id="19333825"/>
<gene>
    <name evidence="1" type="ORF">MYCFIDRAFT_177659</name>
</gene>
<evidence type="ECO:0000313" key="1">
    <source>
        <dbReference type="EMBL" id="EME78966.1"/>
    </source>
</evidence>
<evidence type="ECO:0000313" key="2">
    <source>
        <dbReference type="Proteomes" id="UP000016932"/>
    </source>
</evidence>
<name>M3A2Z8_PSEFD</name>
<dbReference type="VEuPathDB" id="FungiDB:MYCFIDRAFT_177659"/>
<accession>M3A2Z8</accession>
<dbReference type="RefSeq" id="XP_007929811.1">
    <property type="nucleotide sequence ID" value="XM_007931620.1"/>
</dbReference>
<sequence length="94" mass="11396">MGEEFQPSHCMTFHLHARLQWRHSPPVLRTGSWRAAFHRARGLISRYNLHSRHRFLEDLSCRSQEVIVLLEVEKSLSRMKNEKKYLHWRWSMPS</sequence>
<keyword evidence="2" id="KW-1185">Reference proteome</keyword>
<dbReference type="KEGG" id="pfj:MYCFIDRAFT_177659"/>
<dbReference type="Proteomes" id="UP000016932">
    <property type="component" value="Unassembled WGS sequence"/>
</dbReference>
<dbReference type="HOGENOM" id="CLU_2387116_0_0_1"/>
<organism evidence="1 2">
    <name type="scientific">Pseudocercospora fijiensis (strain CIRAD86)</name>
    <name type="common">Black leaf streak disease fungus</name>
    <name type="synonym">Mycosphaerella fijiensis</name>
    <dbReference type="NCBI Taxonomy" id="383855"/>
    <lineage>
        <taxon>Eukaryota</taxon>
        <taxon>Fungi</taxon>
        <taxon>Dikarya</taxon>
        <taxon>Ascomycota</taxon>
        <taxon>Pezizomycotina</taxon>
        <taxon>Dothideomycetes</taxon>
        <taxon>Dothideomycetidae</taxon>
        <taxon>Mycosphaerellales</taxon>
        <taxon>Mycosphaerellaceae</taxon>
        <taxon>Pseudocercospora</taxon>
    </lineage>
</organism>
<proteinExistence type="predicted"/>
<dbReference type="EMBL" id="KB446562">
    <property type="protein sequence ID" value="EME78966.1"/>
    <property type="molecule type" value="Genomic_DNA"/>
</dbReference>
<protein>
    <submittedName>
        <fullName evidence="1">Uncharacterized protein</fullName>
    </submittedName>
</protein>
<dbReference type="AlphaFoldDB" id="M3A2Z8"/>